<keyword evidence="3" id="KW-1185">Reference proteome</keyword>
<dbReference type="CDD" id="cd22160">
    <property type="entry name" value="F-box_AtFBL13-like"/>
    <property type="match status" value="1"/>
</dbReference>
<dbReference type="InterPro" id="IPR036047">
    <property type="entry name" value="F-box-like_dom_sf"/>
</dbReference>
<dbReference type="SMART" id="SM00256">
    <property type="entry name" value="FBOX"/>
    <property type="match status" value="1"/>
</dbReference>
<dbReference type="InterPro" id="IPR001810">
    <property type="entry name" value="F-box_dom"/>
</dbReference>
<dbReference type="InterPro" id="IPR032675">
    <property type="entry name" value="LRR_dom_sf"/>
</dbReference>
<evidence type="ECO:0000313" key="3">
    <source>
        <dbReference type="Proteomes" id="UP001370490"/>
    </source>
</evidence>
<dbReference type="InterPro" id="IPR055411">
    <property type="entry name" value="LRR_FXL15/At3g58940/PEG3-like"/>
</dbReference>
<dbReference type="SUPFAM" id="SSF81383">
    <property type="entry name" value="F-box domain"/>
    <property type="match status" value="1"/>
</dbReference>
<dbReference type="InterPro" id="IPR050232">
    <property type="entry name" value="FBL13/AtMIF1-like"/>
</dbReference>
<sequence length="511" mass="59175">MNWRKKQGVLSESEVDEGEDRISHLPDSVFSHILSFLPILTAGTTRVLSSRWRNLWPSVTNLKFEFCDYNYRHDVEWFTDFVDGVMINCEALKIHSFRLKSWKRMDCSRVYNWICSAIMWRVEVLDLTLNMTDPIYLPRSFFFCKSLVGLVLNGEFVLDVPFRACFPSLKRLDLRSVLFVDDESVERLFCGCPMLEELIVFRTVWDGVRVFKISSHSLKMLYLQVTTSYWTKSIRNYEYVLVLDAPNLAKLELHDDHSENFLICNLQSVIDATIDVLEPDSDWAIDGTYSERLALTLLAGISNTRSLSLSGDTLQALCVLRDYKLPTFHSLTHLGLHMNVIKHGWYLFGELLHSMPNLEVLVFERGLVDLDVMDSDFIQTWNIPFSVSSCLLLHVKTIEIFEFVLRKDELLILLYLLAIAKVLQKITVHCGLYLSRDTKYQKELFMALQEKQTISVFVMSSCPQKTKDDKDPSEDVFCWGERRRLQIVQFIFYMSCGPLCGSSFHQKGAGN</sequence>
<protein>
    <submittedName>
        <fullName evidence="2">Leucine-rich repeat 2</fullName>
    </submittedName>
</protein>
<dbReference type="InterPro" id="IPR053781">
    <property type="entry name" value="F-box_AtFBL13-like"/>
</dbReference>
<evidence type="ECO:0000313" key="2">
    <source>
        <dbReference type="EMBL" id="KAK6934413.1"/>
    </source>
</evidence>
<dbReference type="Pfam" id="PF24758">
    <property type="entry name" value="LRR_At5g56370"/>
    <property type="match status" value="1"/>
</dbReference>
<dbReference type="Pfam" id="PF00646">
    <property type="entry name" value="F-box"/>
    <property type="match status" value="1"/>
</dbReference>
<dbReference type="SUPFAM" id="SSF52047">
    <property type="entry name" value="RNI-like"/>
    <property type="match status" value="1"/>
</dbReference>
<dbReference type="Proteomes" id="UP001370490">
    <property type="component" value="Unassembled WGS sequence"/>
</dbReference>
<dbReference type="AlphaFoldDB" id="A0AAN8ZHQ3"/>
<comment type="caution">
    <text evidence="2">The sequence shown here is derived from an EMBL/GenBank/DDBJ whole genome shotgun (WGS) entry which is preliminary data.</text>
</comment>
<gene>
    <name evidence="2" type="ORF">RJ641_034568</name>
</gene>
<organism evidence="2 3">
    <name type="scientific">Dillenia turbinata</name>
    <dbReference type="NCBI Taxonomy" id="194707"/>
    <lineage>
        <taxon>Eukaryota</taxon>
        <taxon>Viridiplantae</taxon>
        <taxon>Streptophyta</taxon>
        <taxon>Embryophyta</taxon>
        <taxon>Tracheophyta</taxon>
        <taxon>Spermatophyta</taxon>
        <taxon>Magnoliopsida</taxon>
        <taxon>eudicotyledons</taxon>
        <taxon>Gunneridae</taxon>
        <taxon>Pentapetalae</taxon>
        <taxon>Dilleniales</taxon>
        <taxon>Dilleniaceae</taxon>
        <taxon>Dillenia</taxon>
    </lineage>
</organism>
<proteinExistence type="predicted"/>
<dbReference type="PANTHER" id="PTHR31900:SF34">
    <property type="entry name" value="EMB|CAB62440.1-RELATED"/>
    <property type="match status" value="1"/>
</dbReference>
<dbReference type="Pfam" id="PF08387">
    <property type="entry name" value="FBD"/>
    <property type="match status" value="1"/>
</dbReference>
<dbReference type="EMBL" id="JBAMMX010000008">
    <property type="protein sequence ID" value="KAK6934413.1"/>
    <property type="molecule type" value="Genomic_DNA"/>
</dbReference>
<dbReference type="InterPro" id="IPR006566">
    <property type="entry name" value="FBD"/>
</dbReference>
<feature type="domain" description="F-box" evidence="1">
    <location>
        <begin position="25"/>
        <end position="65"/>
    </location>
</feature>
<dbReference type="PANTHER" id="PTHR31900">
    <property type="entry name" value="F-BOX/RNI SUPERFAMILY PROTEIN-RELATED"/>
    <property type="match status" value="1"/>
</dbReference>
<accession>A0AAN8ZHQ3</accession>
<dbReference type="Gene3D" id="3.80.10.10">
    <property type="entry name" value="Ribonuclease Inhibitor"/>
    <property type="match status" value="1"/>
</dbReference>
<reference evidence="2 3" key="1">
    <citation type="submission" date="2023-12" db="EMBL/GenBank/DDBJ databases">
        <title>A high-quality genome assembly for Dillenia turbinata (Dilleniales).</title>
        <authorList>
            <person name="Chanderbali A."/>
        </authorList>
    </citation>
    <scope>NUCLEOTIDE SEQUENCE [LARGE SCALE GENOMIC DNA]</scope>
    <source>
        <strain evidence="2">LSX21</strain>
        <tissue evidence="2">Leaf</tissue>
    </source>
</reference>
<name>A0AAN8ZHQ3_9MAGN</name>
<evidence type="ECO:0000259" key="1">
    <source>
        <dbReference type="SMART" id="SM00256"/>
    </source>
</evidence>